<feature type="region of interest" description="Disordered" evidence="2">
    <location>
        <begin position="51"/>
        <end position="86"/>
    </location>
</feature>
<dbReference type="GO" id="GO:0003676">
    <property type="term" value="F:nucleic acid binding"/>
    <property type="evidence" value="ECO:0007669"/>
    <property type="project" value="InterPro"/>
</dbReference>
<dbReference type="Gene3D" id="4.10.60.10">
    <property type="entry name" value="Zinc finger, CCHC-type"/>
    <property type="match status" value="1"/>
</dbReference>
<evidence type="ECO:0000256" key="1">
    <source>
        <dbReference type="PROSITE-ProRule" id="PRU00047"/>
    </source>
</evidence>
<dbReference type="Proteomes" id="UP001209570">
    <property type="component" value="Unassembled WGS sequence"/>
</dbReference>
<dbReference type="SMART" id="SM00343">
    <property type="entry name" value="ZnF_C2HC"/>
    <property type="match status" value="2"/>
</dbReference>
<gene>
    <name evidence="4" type="ORF">P43SY_010689</name>
</gene>
<feature type="compositionally biased region" description="Acidic residues" evidence="2">
    <location>
        <begin position="12"/>
        <end position="21"/>
    </location>
</feature>
<evidence type="ECO:0000313" key="5">
    <source>
        <dbReference type="Proteomes" id="UP001209570"/>
    </source>
</evidence>
<organism evidence="4 5">
    <name type="scientific">Pythium insidiosum</name>
    <name type="common">Pythiosis disease agent</name>
    <dbReference type="NCBI Taxonomy" id="114742"/>
    <lineage>
        <taxon>Eukaryota</taxon>
        <taxon>Sar</taxon>
        <taxon>Stramenopiles</taxon>
        <taxon>Oomycota</taxon>
        <taxon>Peronosporomycetes</taxon>
        <taxon>Pythiales</taxon>
        <taxon>Pythiaceae</taxon>
        <taxon>Pythium</taxon>
    </lineage>
</organism>
<accession>A0AAD5L5B0</accession>
<proteinExistence type="predicted"/>
<evidence type="ECO:0000313" key="4">
    <source>
        <dbReference type="EMBL" id="KAJ0390016.1"/>
    </source>
</evidence>
<comment type="caution">
    <text evidence="4">The sequence shown here is derived from an EMBL/GenBank/DDBJ whole genome shotgun (WGS) entry which is preliminary data.</text>
</comment>
<feature type="region of interest" description="Disordered" evidence="2">
    <location>
        <begin position="1"/>
        <end position="26"/>
    </location>
</feature>
<dbReference type="InterPro" id="IPR036875">
    <property type="entry name" value="Znf_CCHC_sf"/>
</dbReference>
<dbReference type="InterPro" id="IPR001878">
    <property type="entry name" value="Znf_CCHC"/>
</dbReference>
<dbReference type="AlphaFoldDB" id="A0AAD5L5B0"/>
<feature type="domain" description="CCHC-type" evidence="3">
    <location>
        <begin position="89"/>
        <end position="104"/>
    </location>
</feature>
<dbReference type="EMBL" id="JAKCXM010002730">
    <property type="protein sequence ID" value="KAJ0390016.1"/>
    <property type="molecule type" value="Genomic_DNA"/>
</dbReference>
<feature type="compositionally biased region" description="Basic and acidic residues" evidence="2">
    <location>
        <begin position="73"/>
        <end position="86"/>
    </location>
</feature>
<evidence type="ECO:0000259" key="3">
    <source>
        <dbReference type="PROSITE" id="PS50158"/>
    </source>
</evidence>
<sequence>MPRGSAQTYWAYEDDVNAAEDSDPKAQKTVRFELDDEADEGEELAYQAVASERRFTGVRPPASSKPNGQRPSSEQRPRRDASPRRDSNCFGCGGAGHWFAECPSRVTCTLCKTPGHTADACRKKCPACGAAHGTDTECEVAKALEDLKAWYKAEGHAGNGALPASVLQFLN</sequence>
<keyword evidence="5" id="KW-1185">Reference proteome</keyword>
<keyword evidence="1" id="KW-0479">Metal-binding</keyword>
<dbReference type="PROSITE" id="PS50158">
    <property type="entry name" value="ZF_CCHC"/>
    <property type="match status" value="1"/>
</dbReference>
<name>A0AAD5L5B0_PYTIN</name>
<dbReference type="SUPFAM" id="SSF57756">
    <property type="entry name" value="Retrovirus zinc finger-like domains"/>
    <property type="match status" value="1"/>
</dbReference>
<evidence type="ECO:0000256" key="2">
    <source>
        <dbReference type="SAM" id="MobiDB-lite"/>
    </source>
</evidence>
<reference evidence="4" key="1">
    <citation type="submission" date="2021-12" db="EMBL/GenBank/DDBJ databases">
        <title>Prjna785345.</title>
        <authorList>
            <person name="Rujirawat T."/>
            <person name="Krajaejun T."/>
        </authorList>
    </citation>
    <scope>NUCLEOTIDE SEQUENCE</scope>
    <source>
        <strain evidence="4">Pi057C3</strain>
    </source>
</reference>
<dbReference type="GO" id="GO:0008270">
    <property type="term" value="F:zinc ion binding"/>
    <property type="evidence" value="ECO:0007669"/>
    <property type="project" value="UniProtKB-KW"/>
</dbReference>
<keyword evidence="1" id="KW-0863">Zinc-finger</keyword>
<protein>
    <recommendedName>
        <fullName evidence="3">CCHC-type domain-containing protein</fullName>
    </recommendedName>
</protein>
<keyword evidence="1" id="KW-0862">Zinc</keyword>